<sequence>MSLPVKEIVLAPGEGNHLTTGNSEIIFKVVGADTHGHLGLFENIIQPGGTSPVLHIHRQMEEMFYVLEGKVEIQVGNQIVQGQPGAFVLVPRNTPHTFANRGTQDAKLLIMFCPAGEREKYFEGLAELLKDGQTPDRDALIELMRQFDQEPVEI</sequence>
<dbReference type="InterPro" id="IPR014710">
    <property type="entry name" value="RmlC-like_jellyroll"/>
</dbReference>
<gene>
    <name evidence="2" type="ORF">COO91_10096</name>
</gene>
<keyword evidence="2" id="KW-0413">Isomerase</keyword>
<dbReference type="Gene3D" id="2.60.120.10">
    <property type="entry name" value="Jelly Rolls"/>
    <property type="match status" value="1"/>
</dbReference>
<dbReference type="KEGG" id="nfl:COO91_10096"/>
<dbReference type="GO" id="GO:0016853">
    <property type="term" value="F:isomerase activity"/>
    <property type="evidence" value="ECO:0007669"/>
    <property type="project" value="UniProtKB-KW"/>
</dbReference>
<dbReference type="AlphaFoldDB" id="A0A2K8T8B7"/>
<geneLocation type="plasmid" evidence="3">
    <name>pnfsy07</name>
</geneLocation>
<reference evidence="2 3" key="1">
    <citation type="submission" date="2017-11" db="EMBL/GenBank/DDBJ databases">
        <title>Complete genome of a free-living desiccation-tolerant cyanobacterium and its photosynthetic adaptation to extreme terrestrial habitat.</title>
        <authorList>
            <person name="Shang J."/>
        </authorList>
    </citation>
    <scope>NUCLEOTIDE SEQUENCE [LARGE SCALE GENOMIC DNA]</scope>
    <source>
        <strain evidence="2 3">CCNUN1</strain>
        <plasmid evidence="3">pnfsy07</plasmid>
    </source>
</reference>
<dbReference type="Proteomes" id="UP000232003">
    <property type="component" value="Plasmid pNFSY07"/>
</dbReference>
<keyword evidence="3" id="KW-1185">Reference proteome</keyword>
<dbReference type="InterPro" id="IPR013096">
    <property type="entry name" value="Cupin_2"/>
</dbReference>
<accession>A0A2K8T8B7</accession>
<feature type="domain" description="Cupin type-2" evidence="1">
    <location>
        <begin position="44"/>
        <end position="111"/>
    </location>
</feature>
<dbReference type="InterPro" id="IPR011051">
    <property type="entry name" value="RmlC_Cupin_sf"/>
</dbReference>
<dbReference type="InterPro" id="IPR053146">
    <property type="entry name" value="QDO-like"/>
</dbReference>
<evidence type="ECO:0000313" key="3">
    <source>
        <dbReference type="Proteomes" id="UP000232003"/>
    </source>
</evidence>
<name>A0A2K8T8B7_9NOSO</name>
<dbReference type="SUPFAM" id="SSF51182">
    <property type="entry name" value="RmlC-like cupins"/>
    <property type="match status" value="1"/>
</dbReference>
<keyword evidence="2" id="KW-0614">Plasmid</keyword>
<organism evidence="2 3">
    <name type="scientific">Nostoc flagelliforme CCNUN1</name>
    <dbReference type="NCBI Taxonomy" id="2038116"/>
    <lineage>
        <taxon>Bacteria</taxon>
        <taxon>Bacillati</taxon>
        <taxon>Cyanobacteriota</taxon>
        <taxon>Cyanophyceae</taxon>
        <taxon>Nostocales</taxon>
        <taxon>Nostocaceae</taxon>
        <taxon>Nostoc</taxon>
    </lineage>
</organism>
<proteinExistence type="predicted"/>
<dbReference type="PANTHER" id="PTHR36440:SF1">
    <property type="entry name" value="PUTATIVE (AFU_ORTHOLOGUE AFUA_8G07350)-RELATED"/>
    <property type="match status" value="1"/>
</dbReference>
<evidence type="ECO:0000259" key="1">
    <source>
        <dbReference type="Pfam" id="PF07883"/>
    </source>
</evidence>
<evidence type="ECO:0000313" key="2">
    <source>
        <dbReference type="EMBL" id="AUB43889.1"/>
    </source>
</evidence>
<dbReference type="OrthoDB" id="486897at2"/>
<dbReference type="EMBL" id="CP024792">
    <property type="protein sequence ID" value="AUB43889.1"/>
    <property type="molecule type" value="Genomic_DNA"/>
</dbReference>
<dbReference type="PANTHER" id="PTHR36440">
    <property type="entry name" value="PUTATIVE (AFU_ORTHOLOGUE AFUA_8G07350)-RELATED"/>
    <property type="match status" value="1"/>
</dbReference>
<dbReference type="Pfam" id="PF07883">
    <property type="entry name" value="Cupin_2"/>
    <property type="match status" value="1"/>
</dbReference>
<protein>
    <submittedName>
        <fullName evidence="2">Mannose-6-phosphate isomerase, cupin superfamily</fullName>
    </submittedName>
</protein>
<dbReference type="RefSeq" id="WP_100903838.1">
    <property type="nucleotide sequence ID" value="NZ_CAWNNC010000008.1"/>
</dbReference>